<reference evidence="4 5" key="1">
    <citation type="submission" date="2020-07" db="EMBL/GenBank/DDBJ databases">
        <title>Sequencing the genomes of 1000 actinobacteria strains.</title>
        <authorList>
            <person name="Klenk H.-P."/>
        </authorList>
    </citation>
    <scope>NUCLEOTIDE SEQUENCE [LARGE SCALE GENOMIC DNA]</scope>
    <source>
        <strain evidence="4 5">DSM 19087</strain>
    </source>
</reference>
<evidence type="ECO:0000256" key="1">
    <source>
        <dbReference type="SAM" id="MobiDB-lite"/>
    </source>
</evidence>
<gene>
    <name evidence="4" type="ORF">BJ975_000077</name>
    <name evidence="3" type="ORF">IDH50_04015</name>
</gene>
<dbReference type="EMBL" id="JACBZN010000001">
    <property type="protein sequence ID" value="NYI36702.1"/>
    <property type="molecule type" value="Genomic_DNA"/>
</dbReference>
<protein>
    <submittedName>
        <fullName evidence="3">Uncharacterized protein</fullName>
    </submittedName>
</protein>
<dbReference type="Proteomes" id="UP000659061">
    <property type="component" value="Unassembled WGS sequence"/>
</dbReference>
<feature type="compositionally biased region" description="Basic and acidic residues" evidence="1">
    <location>
        <begin position="156"/>
        <end position="196"/>
    </location>
</feature>
<feature type="region of interest" description="Disordered" evidence="1">
    <location>
        <begin position="75"/>
        <end position="228"/>
    </location>
</feature>
<dbReference type="RefSeq" id="WP_179422572.1">
    <property type="nucleotide sequence ID" value="NZ_BAAAMP010000002.1"/>
</dbReference>
<feature type="compositionally biased region" description="Basic and acidic residues" evidence="1">
    <location>
        <begin position="131"/>
        <end position="145"/>
    </location>
</feature>
<feature type="compositionally biased region" description="Basic and acidic residues" evidence="1">
    <location>
        <begin position="208"/>
        <end position="222"/>
    </location>
</feature>
<evidence type="ECO:0000256" key="2">
    <source>
        <dbReference type="SAM" id="Phobius"/>
    </source>
</evidence>
<feature type="transmembrane region" description="Helical" evidence="2">
    <location>
        <begin position="45"/>
        <end position="67"/>
    </location>
</feature>
<dbReference type="AlphaFoldDB" id="A0A8I0KHD2"/>
<sequence>MPDRRPDLRLDAPTLEPSDDLVFRLAMAARSNASTAPTRSRGRRLALVVGSFLGVSVISVGGAWAVGAIDVPLLPPSPLRDVIVTPTEPPPRDRQDGGSTSGGGADLDPAGKVVTPAGADRGSGAGDVSDSADRSPSDPAPKDPGDDTAAPVDQPPAKDRGQGDTRSQDKGDNGQHRGQDKDPSDRGSSEEARERGNGNGNGNGSNKPKPEKPSAKPEKDKNAQAADD</sequence>
<reference evidence="3" key="2">
    <citation type="submission" date="2020-09" db="EMBL/GenBank/DDBJ databases">
        <title>Novel species in genus Aeromicrobium.</title>
        <authorList>
            <person name="Zhang G."/>
        </authorList>
    </citation>
    <scope>NUCLEOTIDE SEQUENCE</scope>
    <source>
        <strain evidence="3">SSW1-57</strain>
    </source>
</reference>
<evidence type="ECO:0000313" key="5">
    <source>
        <dbReference type="Proteomes" id="UP000587211"/>
    </source>
</evidence>
<proteinExistence type="predicted"/>
<evidence type="ECO:0000313" key="3">
    <source>
        <dbReference type="EMBL" id="MBD1269390.1"/>
    </source>
</evidence>
<accession>A0A8I0KHD2</accession>
<dbReference type="EMBL" id="JACWMT010000001">
    <property type="protein sequence ID" value="MBD1269390.1"/>
    <property type="molecule type" value="Genomic_DNA"/>
</dbReference>
<evidence type="ECO:0000313" key="6">
    <source>
        <dbReference type="Proteomes" id="UP000659061"/>
    </source>
</evidence>
<evidence type="ECO:0000313" key="4">
    <source>
        <dbReference type="EMBL" id="NYI36702.1"/>
    </source>
</evidence>
<dbReference type="Proteomes" id="UP000587211">
    <property type="component" value="Unassembled WGS sequence"/>
</dbReference>
<keyword evidence="2" id="KW-1133">Transmembrane helix</keyword>
<keyword evidence="2" id="KW-0812">Transmembrane</keyword>
<name>A0A8I0KHD2_9ACTN</name>
<organism evidence="3 6">
    <name type="scientific">Aeromicrobium tamlense</name>
    <dbReference type="NCBI Taxonomy" id="375541"/>
    <lineage>
        <taxon>Bacteria</taxon>
        <taxon>Bacillati</taxon>
        <taxon>Actinomycetota</taxon>
        <taxon>Actinomycetes</taxon>
        <taxon>Propionibacteriales</taxon>
        <taxon>Nocardioidaceae</taxon>
        <taxon>Aeromicrobium</taxon>
    </lineage>
</organism>
<keyword evidence="5" id="KW-1185">Reference proteome</keyword>
<keyword evidence="2" id="KW-0472">Membrane</keyword>
<comment type="caution">
    <text evidence="3">The sequence shown here is derived from an EMBL/GenBank/DDBJ whole genome shotgun (WGS) entry which is preliminary data.</text>
</comment>